<evidence type="ECO:0000256" key="4">
    <source>
        <dbReference type="ARBA" id="ARBA00023136"/>
    </source>
</evidence>
<dbReference type="EMBL" id="QGHA01000004">
    <property type="protein sequence ID" value="PWK77663.1"/>
    <property type="molecule type" value="Genomic_DNA"/>
</dbReference>
<dbReference type="InterPro" id="IPR050739">
    <property type="entry name" value="MFP"/>
</dbReference>
<name>A0A316HBJ8_9SPHI</name>
<comment type="subcellular location">
    <subcellularLocation>
        <location evidence="1">Membrane</location>
        <topology evidence="1">Single-pass membrane protein</topology>
    </subcellularLocation>
</comment>
<evidence type="ECO:0000256" key="1">
    <source>
        <dbReference type="ARBA" id="ARBA00004167"/>
    </source>
</evidence>
<dbReference type="PRINTS" id="PR01490">
    <property type="entry name" value="RTXTOXIND"/>
</dbReference>
<dbReference type="RefSeq" id="WP_109608202.1">
    <property type="nucleotide sequence ID" value="NZ_QGHA01000004.1"/>
</dbReference>
<dbReference type="GO" id="GO:0016020">
    <property type="term" value="C:membrane"/>
    <property type="evidence" value="ECO:0007669"/>
    <property type="project" value="UniProtKB-SubCell"/>
</dbReference>
<protein>
    <submittedName>
        <fullName evidence="7">HlyD family secretion protein</fullName>
    </submittedName>
</protein>
<dbReference type="Pfam" id="PF26002">
    <property type="entry name" value="Beta-barrel_AprE"/>
    <property type="match status" value="1"/>
</dbReference>
<keyword evidence="8" id="KW-1185">Reference proteome</keyword>
<dbReference type="PANTHER" id="PTHR30386:SF26">
    <property type="entry name" value="TRANSPORT PROTEIN COMB"/>
    <property type="match status" value="1"/>
</dbReference>
<evidence type="ECO:0000313" key="8">
    <source>
        <dbReference type="Proteomes" id="UP000245678"/>
    </source>
</evidence>
<evidence type="ECO:0000256" key="2">
    <source>
        <dbReference type="ARBA" id="ARBA00022692"/>
    </source>
</evidence>
<dbReference type="InterPro" id="IPR058982">
    <property type="entry name" value="Beta-barrel_AprE"/>
</dbReference>
<reference evidence="7 8" key="1">
    <citation type="submission" date="2018-05" db="EMBL/GenBank/DDBJ databases">
        <title>Genomic Encyclopedia of Archaeal and Bacterial Type Strains, Phase II (KMG-II): from individual species to whole genera.</title>
        <authorList>
            <person name="Goeker M."/>
        </authorList>
    </citation>
    <scope>NUCLEOTIDE SEQUENCE [LARGE SCALE GENOMIC DNA]</scope>
    <source>
        <strain evidence="7 8">DSM 19975</strain>
    </source>
</reference>
<feature type="transmembrane region" description="Helical" evidence="5">
    <location>
        <begin position="28"/>
        <end position="51"/>
    </location>
</feature>
<feature type="domain" description="AprE-like beta-barrel" evidence="6">
    <location>
        <begin position="333"/>
        <end position="414"/>
    </location>
</feature>
<organism evidence="7 8">
    <name type="scientific">Mucilaginibacter oryzae</name>
    <dbReference type="NCBI Taxonomy" id="468058"/>
    <lineage>
        <taxon>Bacteria</taxon>
        <taxon>Pseudomonadati</taxon>
        <taxon>Bacteroidota</taxon>
        <taxon>Sphingobacteriia</taxon>
        <taxon>Sphingobacteriales</taxon>
        <taxon>Sphingobacteriaceae</taxon>
        <taxon>Mucilaginibacter</taxon>
    </lineage>
</organism>
<evidence type="ECO:0000259" key="6">
    <source>
        <dbReference type="Pfam" id="PF26002"/>
    </source>
</evidence>
<evidence type="ECO:0000313" key="7">
    <source>
        <dbReference type="EMBL" id="PWK77663.1"/>
    </source>
</evidence>
<evidence type="ECO:0000256" key="5">
    <source>
        <dbReference type="SAM" id="Phobius"/>
    </source>
</evidence>
<dbReference type="PANTHER" id="PTHR30386">
    <property type="entry name" value="MEMBRANE FUSION SUBUNIT OF EMRAB-TOLC MULTIDRUG EFFLUX PUMP"/>
    <property type="match status" value="1"/>
</dbReference>
<sequence>MPETIIDDQDQGLHSDDMKDIVTAVPHWLLRWGISVFFFIVMLGIALSAFIRYPDILKARLTISSPDVAKPVVSKVSGKLVALFVTDKQKVKAGQTLAYLESTADHDRVLQLLKNLEQMQQDAIQNKPLTTYLPTGENNMQLGELQSAYQTFFIEYLNYLSSVNSGFFIKKRKYLEGNLASITQQQQQLLVKKKIEQRDSALAQQNYDAARKLFNEKVETKAEFRQAESQYLSKKSPLIQTETSLINGKDSYASKQKELLELDNDIQQGRSKFLEALNSLISSAMGWKTKYVLSAPENGRVTFVRVVQPNSVLQIGQEVLYVNPGNEQFFGDMAIPQTNIGKVKVGQQVLIKLKGYPYQEFGMLRGTIKNIADIPYQDSVFASNVAISVGHSSDLKKPIHLKQGMTADAEIVTENATVLQRIGWSLFRFNR</sequence>
<keyword evidence="2 5" id="KW-0812">Transmembrane</keyword>
<dbReference type="AlphaFoldDB" id="A0A316HBJ8"/>
<dbReference type="Proteomes" id="UP000245678">
    <property type="component" value="Unassembled WGS sequence"/>
</dbReference>
<keyword evidence="3 5" id="KW-1133">Transmembrane helix</keyword>
<gene>
    <name evidence="7" type="ORF">LX99_02542</name>
</gene>
<dbReference type="Gene3D" id="2.40.30.170">
    <property type="match status" value="1"/>
</dbReference>
<dbReference type="Gene3D" id="2.40.50.100">
    <property type="match status" value="1"/>
</dbReference>
<comment type="caution">
    <text evidence="7">The sequence shown here is derived from an EMBL/GenBank/DDBJ whole genome shotgun (WGS) entry which is preliminary data.</text>
</comment>
<proteinExistence type="predicted"/>
<accession>A0A316HBJ8</accession>
<evidence type="ECO:0000256" key="3">
    <source>
        <dbReference type="ARBA" id="ARBA00022989"/>
    </source>
</evidence>
<keyword evidence="4 5" id="KW-0472">Membrane</keyword>